<dbReference type="AlphaFoldDB" id="A0A6G6Y260"/>
<sequence>MQEASDLDFCGLMLWIDRRQFPDAVEAWDGNWLCFRARMEADGATVRCDGPFLMTTDIARFRDQLHAMNQTLEGEASLKPLEPALAVVLRMQGRGQIEGVVEITPDHMSQRHRFVVEADQSYLPPLIASCDAILARFPVVGSED</sequence>
<accession>A0A6G6Y260</accession>
<dbReference type="KEGG" id="spzr:G5C33_02080"/>
<protein>
    <submittedName>
        <fullName evidence="1">Uncharacterized protein</fullName>
    </submittedName>
</protein>
<evidence type="ECO:0000313" key="2">
    <source>
        <dbReference type="Proteomes" id="UP000501568"/>
    </source>
</evidence>
<dbReference type="EMBL" id="CP049109">
    <property type="protein sequence ID" value="QIG78693.1"/>
    <property type="molecule type" value="Genomic_DNA"/>
</dbReference>
<reference evidence="1 2" key="1">
    <citation type="submission" date="2020-02" db="EMBL/GenBank/DDBJ databases">
        <authorList>
            <person name="Zheng R.K."/>
            <person name="Sun C.M."/>
        </authorList>
    </citation>
    <scope>NUCLEOTIDE SEQUENCE [LARGE SCALE GENOMIC DNA]</scope>
    <source>
        <strain evidence="2">zrk23</strain>
    </source>
</reference>
<keyword evidence="2" id="KW-1185">Reference proteome</keyword>
<gene>
    <name evidence="1" type="ORF">G5C33_02080</name>
</gene>
<dbReference type="Pfam" id="PF24716">
    <property type="entry name" value="WapI"/>
    <property type="match status" value="1"/>
</dbReference>
<proteinExistence type="predicted"/>
<organism evidence="1 2">
    <name type="scientific">Stakelama tenebrarum</name>
    <dbReference type="NCBI Taxonomy" id="2711215"/>
    <lineage>
        <taxon>Bacteria</taxon>
        <taxon>Pseudomonadati</taxon>
        <taxon>Pseudomonadota</taxon>
        <taxon>Alphaproteobacteria</taxon>
        <taxon>Sphingomonadales</taxon>
        <taxon>Sphingomonadaceae</taxon>
        <taxon>Stakelama</taxon>
    </lineage>
</organism>
<name>A0A6G6Y260_9SPHN</name>
<evidence type="ECO:0000313" key="1">
    <source>
        <dbReference type="EMBL" id="QIG78693.1"/>
    </source>
</evidence>
<dbReference type="Proteomes" id="UP000501568">
    <property type="component" value="Chromosome"/>
</dbReference>
<dbReference type="RefSeq" id="WP_165325691.1">
    <property type="nucleotide sequence ID" value="NZ_CP049109.1"/>
</dbReference>
<dbReference type="InterPro" id="IPR056510">
    <property type="entry name" value="WapI"/>
</dbReference>